<organism evidence="1 2">
    <name type="scientific">Murimonas intestini</name>
    <dbReference type="NCBI Taxonomy" id="1337051"/>
    <lineage>
        <taxon>Bacteria</taxon>
        <taxon>Bacillati</taxon>
        <taxon>Bacillota</taxon>
        <taxon>Clostridia</taxon>
        <taxon>Lachnospirales</taxon>
        <taxon>Lachnospiraceae</taxon>
        <taxon>Murimonas</taxon>
    </lineage>
</organism>
<gene>
    <name evidence="1" type="ORF">C7383_102166</name>
</gene>
<keyword evidence="2" id="KW-1185">Reference proteome</keyword>
<evidence type="ECO:0000313" key="2">
    <source>
        <dbReference type="Proteomes" id="UP000245412"/>
    </source>
</evidence>
<dbReference type="SUPFAM" id="SSF53756">
    <property type="entry name" value="UDP-Glycosyltransferase/glycogen phosphorylase"/>
    <property type="match status" value="1"/>
</dbReference>
<sequence>MRKILYINLSFMNYQNKTLAQLHSFERAGFLTYAGTMERRQEYVVQTIFEVRQGRAGREVAHWEYDAALFKTRSRIYLSDVFKHFNGWITENKIELVYIRRLLQRIFFSDKFFRAMKNSAKVIYELPTYPLDPSDRLSDRFNERVEMMYFKLFVEPGLDLVAVCLQKDCVLPEKYLPFSNGIDAQRYKPGKIPELKEEFRCIAFAHVRYWHGYERVIEGIKKYQGPYTLRFDIYSNENNTTEELKKAAAEYGLMDNIVLHEAVPLEEMSGAAAGCHIGIGGLAYHKRGAALDTSLKSKEYAALGLPFIYEVPDMSINENWPYHFRIPQDDTPIDFEKVILWYKSLPPDYKVKMHEFAAAYLQYDTEVRDIKNRLFKSDRSIN</sequence>
<evidence type="ECO:0008006" key="3">
    <source>
        <dbReference type="Google" id="ProtNLM"/>
    </source>
</evidence>
<comment type="caution">
    <text evidence="1">The sequence shown here is derived from an EMBL/GenBank/DDBJ whole genome shotgun (WGS) entry which is preliminary data.</text>
</comment>
<dbReference type="AlphaFoldDB" id="A0AB73T8F4"/>
<reference evidence="1 2" key="1">
    <citation type="submission" date="2018-05" db="EMBL/GenBank/DDBJ databases">
        <authorList>
            <person name="Goeker M."/>
            <person name="Huntemann M."/>
            <person name="Clum A."/>
            <person name="Pillay M."/>
            <person name="Palaniappan K."/>
            <person name="Varghese N."/>
            <person name="Mikhailova N."/>
            <person name="Stamatis D."/>
            <person name="Reddy T."/>
            <person name="Daum C."/>
            <person name="Shapiro N."/>
            <person name="Ivanova N."/>
            <person name="Kyrpides N."/>
            <person name="Woyke T."/>
        </authorList>
    </citation>
    <scope>NUCLEOTIDE SEQUENCE [LARGE SCALE GENOMIC DNA]</scope>
    <source>
        <strain evidence="1 2">DSM 26524</strain>
    </source>
</reference>
<dbReference type="RefSeq" id="WP_109624981.1">
    <property type="nucleotide sequence ID" value="NZ_JANKBI010000012.1"/>
</dbReference>
<evidence type="ECO:0000313" key="1">
    <source>
        <dbReference type="EMBL" id="PWJ78033.1"/>
    </source>
</evidence>
<protein>
    <recommendedName>
        <fullName evidence="3">Glycosyltransferase family 1 protein</fullName>
    </recommendedName>
</protein>
<proteinExistence type="predicted"/>
<accession>A0AB73T8F4</accession>
<dbReference type="Proteomes" id="UP000245412">
    <property type="component" value="Unassembled WGS sequence"/>
</dbReference>
<name>A0AB73T8F4_9FIRM</name>
<dbReference type="Gene3D" id="3.40.50.2000">
    <property type="entry name" value="Glycogen Phosphorylase B"/>
    <property type="match status" value="1"/>
</dbReference>
<dbReference type="EMBL" id="QGGY01000002">
    <property type="protein sequence ID" value="PWJ78033.1"/>
    <property type="molecule type" value="Genomic_DNA"/>
</dbReference>